<comment type="caution">
    <text evidence="1">The sequence shown here is derived from an EMBL/GenBank/DDBJ whole genome shotgun (WGS) entry which is preliminary data.</text>
</comment>
<dbReference type="AlphaFoldDB" id="A0AAW2WZ23"/>
<gene>
    <name evidence="1" type="ORF">Slati_1815300</name>
</gene>
<protein>
    <submittedName>
        <fullName evidence="1">Uncharacterized protein</fullName>
    </submittedName>
</protein>
<reference evidence="1" key="2">
    <citation type="journal article" date="2024" name="Plant">
        <title>Genomic evolution and insights into agronomic trait innovations of Sesamum species.</title>
        <authorList>
            <person name="Miao H."/>
            <person name="Wang L."/>
            <person name="Qu L."/>
            <person name="Liu H."/>
            <person name="Sun Y."/>
            <person name="Le M."/>
            <person name="Wang Q."/>
            <person name="Wei S."/>
            <person name="Zheng Y."/>
            <person name="Lin W."/>
            <person name="Duan Y."/>
            <person name="Cao H."/>
            <person name="Xiong S."/>
            <person name="Wang X."/>
            <person name="Wei L."/>
            <person name="Li C."/>
            <person name="Ma Q."/>
            <person name="Ju M."/>
            <person name="Zhao R."/>
            <person name="Li G."/>
            <person name="Mu C."/>
            <person name="Tian Q."/>
            <person name="Mei H."/>
            <person name="Zhang T."/>
            <person name="Gao T."/>
            <person name="Zhang H."/>
        </authorList>
    </citation>
    <scope>NUCLEOTIDE SEQUENCE</scope>
    <source>
        <strain evidence="1">KEN1</strain>
    </source>
</reference>
<name>A0AAW2WZ23_9LAMI</name>
<sequence>MPTSAVIFTDPFFLRRHPVPKPPSPRPTVIVMAKKKPKIEGVSDELNSIASQNLDHAAARRRVRSAFANVQQQLDHILFKMAPAGIRTEEVSYSELGIAIVCFSFALHLLKNLS</sequence>
<reference evidence="1" key="1">
    <citation type="submission" date="2020-06" db="EMBL/GenBank/DDBJ databases">
        <authorList>
            <person name="Li T."/>
            <person name="Hu X."/>
            <person name="Zhang T."/>
            <person name="Song X."/>
            <person name="Zhang H."/>
            <person name="Dai N."/>
            <person name="Sheng W."/>
            <person name="Hou X."/>
            <person name="Wei L."/>
        </authorList>
    </citation>
    <scope>NUCLEOTIDE SEQUENCE</scope>
    <source>
        <strain evidence="1">KEN1</strain>
        <tissue evidence="1">Leaf</tissue>
    </source>
</reference>
<accession>A0AAW2WZ23</accession>
<evidence type="ECO:0000313" key="1">
    <source>
        <dbReference type="EMBL" id="KAL0446874.1"/>
    </source>
</evidence>
<proteinExistence type="predicted"/>
<organism evidence="1">
    <name type="scientific">Sesamum latifolium</name>
    <dbReference type="NCBI Taxonomy" id="2727402"/>
    <lineage>
        <taxon>Eukaryota</taxon>
        <taxon>Viridiplantae</taxon>
        <taxon>Streptophyta</taxon>
        <taxon>Embryophyta</taxon>
        <taxon>Tracheophyta</taxon>
        <taxon>Spermatophyta</taxon>
        <taxon>Magnoliopsida</taxon>
        <taxon>eudicotyledons</taxon>
        <taxon>Gunneridae</taxon>
        <taxon>Pentapetalae</taxon>
        <taxon>asterids</taxon>
        <taxon>lamiids</taxon>
        <taxon>Lamiales</taxon>
        <taxon>Pedaliaceae</taxon>
        <taxon>Sesamum</taxon>
    </lineage>
</organism>
<dbReference type="EMBL" id="JACGWN010000006">
    <property type="protein sequence ID" value="KAL0446874.1"/>
    <property type="molecule type" value="Genomic_DNA"/>
</dbReference>